<dbReference type="InParanoid" id="A0A1D6EGH8"/>
<name>A0A1D6EGH8_MAIZE</name>
<dbReference type="EMBL" id="CM007648">
    <property type="protein sequence ID" value="ONM19273.1"/>
    <property type="molecule type" value="Genomic_DNA"/>
</dbReference>
<protein>
    <submittedName>
        <fullName evidence="1">Uncharacterized protein</fullName>
    </submittedName>
</protein>
<evidence type="ECO:0000313" key="1">
    <source>
        <dbReference type="EMBL" id="ONM19273.1"/>
    </source>
</evidence>
<sequence>MGSCALELVFIADINGSARAY</sequence>
<gene>
    <name evidence="1" type="ORF">ZEAMMB73_Zm00001d004604</name>
</gene>
<organism evidence="1">
    <name type="scientific">Zea mays</name>
    <name type="common">Maize</name>
    <dbReference type="NCBI Taxonomy" id="4577"/>
    <lineage>
        <taxon>Eukaryota</taxon>
        <taxon>Viridiplantae</taxon>
        <taxon>Streptophyta</taxon>
        <taxon>Embryophyta</taxon>
        <taxon>Tracheophyta</taxon>
        <taxon>Spermatophyta</taxon>
        <taxon>Magnoliopsida</taxon>
        <taxon>Liliopsida</taxon>
        <taxon>Poales</taxon>
        <taxon>Poaceae</taxon>
        <taxon>PACMAD clade</taxon>
        <taxon>Panicoideae</taxon>
        <taxon>Andropogonodae</taxon>
        <taxon>Andropogoneae</taxon>
        <taxon>Tripsacinae</taxon>
        <taxon>Zea</taxon>
    </lineage>
</organism>
<reference evidence="1" key="1">
    <citation type="submission" date="2015-12" db="EMBL/GenBank/DDBJ databases">
        <title>Update maize B73 reference genome by single molecule sequencing technologies.</title>
        <authorList>
            <consortium name="Maize Genome Sequencing Project"/>
            <person name="Ware D."/>
        </authorList>
    </citation>
    <scope>NUCLEOTIDE SEQUENCE [LARGE SCALE GENOMIC DNA]</scope>
    <source>
        <tissue evidence="1">Seedling</tissue>
    </source>
</reference>
<dbReference type="AlphaFoldDB" id="A0A1D6EGH8"/>
<proteinExistence type="predicted"/>
<accession>A0A1D6EGH8</accession>